<reference evidence="2 3" key="1">
    <citation type="journal article" date="2012" name="J. Bacteriol.">
        <title>Draft genome sequence of Methanobacterium formicicum DSM 3637, an archaebacterium isolated from the methane producer amoeba Pelomyxa palustris.</title>
        <authorList>
            <person name="Gutierrez G."/>
        </authorList>
    </citation>
    <scope>NUCLEOTIDE SEQUENCE [LARGE SCALE GENOMIC DNA]</scope>
    <source>
        <strain evidence="3">DSM 3637 / PP1</strain>
    </source>
</reference>
<gene>
    <name evidence="2" type="ORF">A994_12734</name>
</gene>
<dbReference type="Proteomes" id="UP000007360">
    <property type="component" value="Unassembled WGS sequence"/>
</dbReference>
<proteinExistence type="predicted"/>
<dbReference type="PATRIC" id="fig|1204725.3.peg.2557"/>
<keyword evidence="3" id="KW-1185">Reference proteome</keyword>
<dbReference type="Pfam" id="PF01609">
    <property type="entry name" value="DDE_Tnp_1"/>
    <property type="match status" value="1"/>
</dbReference>
<dbReference type="InterPro" id="IPR002559">
    <property type="entry name" value="Transposase_11"/>
</dbReference>
<dbReference type="GO" id="GO:0004803">
    <property type="term" value="F:transposase activity"/>
    <property type="evidence" value="ECO:0007669"/>
    <property type="project" value="InterPro"/>
</dbReference>
<accession>K2R8F0</accession>
<protein>
    <submittedName>
        <fullName evidence="2">Transposase</fullName>
    </submittedName>
</protein>
<sequence>MNIPLNPDSKDPIWTLFGKVIKLIDSRSFQQELARNKLQSIERYQTMLKIILLASYFNLEVSHVHSEVENREKLRKFLNINNPLTLKQIREVYSRKNEQKYLELALKTLNKLEFKKIRGLKTILLDSTAIIIDLKFNGKYISKQTCLDKDYKRGFSTSKGHYAGFQMTIAVEHETLRPLAILIYPGSPNDAKIFDKIMYELKKRRLLRKGQLVIADKGFYSACNYLTGINKYKIVPLVFPRKKPTLEVLKDKIINPLDYFNYENKSGTIYQELRNRLFELLPKWEDLRRTRWKIEKVFEFLKENLGLGHIHAYTKRSVYKKAYLNVLLLGILISNGQNEIKEIYTIQNFT</sequence>
<organism evidence="2 3">
    <name type="scientific">Methanobacterium formicicum (strain DSM 3637 / PP1)</name>
    <dbReference type="NCBI Taxonomy" id="1204725"/>
    <lineage>
        <taxon>Archaea</taxon>
        <taxon>Methanobacteriati</taxon>
        <taxon>Methanobacteriota</taxon>
        <taxon>Methanomada group</taxon>
        <taxon>Methanobacteria</taxon>
        <taxon>Methanobacteriales</taxon>
        <taxon>Methanobacteriaceae</taxon>
        <taxon>Methanobacterium</taxon>
    </lineage>
</organism>
<evidence type="ECO:0000259" key="1">
    <source>
        <dbReference type="Pfam" id="PF01609"/>
    </source>
</evidence>
<dbReference type="RefSeq" id="WP_004032083.1">
    <property type="nucleotide sequence ID" value="NZ_AMPO01000021.1"/>
</dbReference>
<dbReference type="EMBL" id="AMPO01000021">
    <property type="protein sequence ID" value="EKF84629.1"/>
    <property type="molecule type" value="Genomic_DNA"/>
</dbReference>
<name>K2R8F0_METFP</name>
<evidence type="ECO:0000313" key="3">
    <source>
        <dbReference type="Proteomes" id="UP000007360"/>
    </source>
</evidence>
<comment type="caution">
    <text evidence="2">The sequence shown here is derived from an EMBL/GenBank/DDBJ whole genome shotgun (WGS) entry which is preliminary data.</text>
</comment>
<dbReference type="AlphaFoldDB" id="K2R8F0"/>
<dbReference type="GO" id="GO:0006313">
    <property type="term" value="P:DNA transposition"/>
    <property type="evidence" value="ECO:0007669"/>
    <property type="project" value="InterPro"/>
</dbReference>
<evidence type="ECO:0000313" key="2">
    <source>
        <dbReference type="EMBL" id="EKF84629.1"/>
    </source>
</evidence>
<dbReference type="OrthoDB" id="68880at2157"/>
<dbReference type="GO" id="GO:0003677">
    <property type="term" value="F:DNA binding"/>
    <property type="evidence" value="ECO:0007669"/>
    <property type="project" value="InterPro"/>
</dbReference>
<feature type="domain" description="Transposase IS4-like" evidence="1">
    <location>
        <begin position="123"/>
        <end position="328"/>
    </location>
</feature>